<keyword evidence="2" id="KW-1185">Reference proteome</keyword>
<name>A0ABS3L3S0_9STAP</name>
<accession>A0ABS3L3S0</accession>
<dbReference type="EMBL" id="JAFNLT010000013">
    <property type="protein sequence ID" value="MBO1228207.1"/>
    <property type="molecule type" value="Genomic_DNA"/>
</dbReference>
<organism evidence="1 2">
    <name type="scientific">Staphylococcus nepalensis</name>
    <dbReference type="NCBI Taxonomy" id="214473"/>
    <lineage>
        <taxon>Bacteria</taxon>
        <taxon>Bacillati</taxon>
        <taxon>Bacillota</taxon>
        <taxon>Bacilli</taxon>
        <taxon>Bacillales</taxon>
        <taxon>Staphylococcaceae</taxon>
        <taxon>Staphylococcus</taxon>
    </lineage>
</organism>
<dbReference type="Gene3D" id="3.40.91.30">
    <property type="match status" value="1"/>
</dbReference>
<protein>
    <submittedName>
        <fullName evidence="1">DUF1064 domain-containing protein</fullName>
    </submittedName>
</protein>
<dbReference type="RefSeq" id="WP_207572480.1">
    <property type="nucleotide sequence ID" value="NZ_JAFNLQ010000006.1"/>
</dbReference>
<comment type="caution">
    <text evidence="1">The sequence shown here is derived from an EMBL/GenBank/DDBJ whole genome shotgun (WGS) entry which is preliminary data.</text>
</comment>
<evidence type="ECO:0000313" key="2">
    <source>
        <dbReference type="Proteomes" id="UP000664081"/>
    </source>
</evidence>
<dbReference type="InterPro" id="IPR009414">
    <property type="entry name" value="DUF1064"/>
</dbReference>
<evidence type="ECO:0000313" key="1">
    <source>
        <dbReference type="EMBL" id="MBO1228207.1"/>
    </source>
</evidence>
<gene>
    <name evidence="1" type="ORF">J3T88_12980</name>
</gene>
<proteinExistence type="predicted"/>
<dbReference type="Pfam" id="PF06356">
    <property type="entry name" value="DUF1064"/>
    <property type="match status" value="1"/>
</dbReference>
<sequence>MSKYNARKVEYQGVVFDSKVECDYYKYLESQLNTGKFDYIELQPKYELIPKTKKQRKAEYVADFALWKDSTLIEVIDVKGMATETAKLKAKIFRYLYPDVELVWICKAPNYTGKQWITYEELQKVRRERKKAK</sequence>
<reference evidence="1 2" key="1">
    <citation type="submission" date="2021-03" db="EMBL/GenBank/DDBJ databases">
        <title>Staphylococci and Mammaliicocci in bats.</title>
        <authorList>
            <person name="Fountain K."/>
        </authorList>
    </citation>
    <scope>NUCLEOTIDE SEQUENCE [LARGE SCALE GENOMIC DNA]</scope>
    <source>
        <strain evidence="1 2">18_1_E_SW</strain>
    </source>
</reference>
<dbReference type="Proteomes" id="UP000664081">
    <property type="component" value="Unassembled WGS sequence"/>
</dbReference>